<dbReference type="EC" id="2.7.4.3" evidence="5 7"/>
<comment type="domain">
    <text evidence="5">Consists of three domains, a large central CORE domain and two small peripheral domains, NMPbind and LID, which undergo movements during catalysis. The LID domain closes over the site of phosphoryl transfer upon ATP binding. Assembling and dissambling the active center during each catalytic cycle provides an effective means to prevent ATP hydrolysis. Some bacteria have evolved a zinc-coordinating structure that stabilizes the LID domain.</text>
</comment>
<evidence type="ECO:0000256" key="7">
    <source>
        <dbReference type="RuleBase" id="RU003331"/>
    </source>
</evidence>
<feature type="binding site" evidence="5">
    <location>
        <position position="32"/>
    </location>
    <ligand>
        <name>AMP</name>
        <dbReference type="ChEBI" id="CHEBI:456215"/>
    </ligand>
</feature>
<evidence type="ECO:0000256" key="4">
    <source>
        <dbReference type="ARBA" id="ARBA00022777"/>
    </source>
</evidence>
<dbReference type="CDD" id="cd01428">
    <property type="entry name" value="ADK"/>
    <property type="match status" value="1"/>
</dbReference>
<dbReference type="InterPro" id="IPR033690">
    <property type="entry name" value="Adenylat_kinase_CS"/>
</dbReference>
<feature type="domain" description="Adenylate kinase active site lid" evidence="8">
    <location>
        <begin position="129"/>
        <end position="164"/>
    </location>
</feature>
<dbReference type="InterPro" id="IPR000850">
    <property type="entry name" value="Adenylat/UMP-CMP_kin"/>
</dbReference>
<feature type="binding site" evidence="5">
    <location>
        <position position="155"/>
    </location>
    <ligand>
        <name>Zn(2+)</name>
        <dbReference type="ChEBI" id="CHEBI:29105"/>
        <note>structural</note>
    </ligand>
</feature>
<keyword evidence="2 5" id="KW-0545">Nucleotide biosynthesis</keyword>
<evidence type="ECO:0000256" key="1">
    <source>
        <dbReference type="ARBA" id="ARBA00022679"/>
    </source>
</evidence>
<keyword evidence="5" id="KW-0862">Zinc</keyword>
<keyword evidence="1 5" id="KW-0808">Transferase</keyword>
<sequence>MINIVFLGPPGAGKGTQSAKLVEEYGIVQISTGDILRKAVKSGSELGKLAKKYMDEGKLVPDDVIIGIVKARLQQDDCKNGFILDGFPRTIPQAEALDNMLKNELNIELTHIISLNVPDELIMERLTGRRSCSKCGAAYHIKYNPPKKEGICDACGGELVQRDDDKEETINKRLKVYHEQTEQLQEYYKDSGKFFEIDGVGEQEIIFERIKEIVK</sequence>
<dbReference type="HAMAP" id="MF_00235">
    <property type="entry name" value="Adenylate_kinase_Adk"/>
    <property type="match status" value="1"/>
</dbReference>
<dbReference type="AlphaFoldDB" id="A0A5A8F8F4"/>
<evidence type="ECO:0000313" key="10">
    <source>
        <dbReference type="Proteomes" id="UP000322876"/>
    </source>
</evidence>
<evidence type="ECO:0000259" key="8">
    <source>
        <dbReference type="Pfam" id="PF05191"/>
    </source>
</evidence>
<feature type="binding site" evidence="5">
    <location>
        <position position="135"/>
    </location>
    <ligand>
        <name>Zn(2+)</name>
        <dbReference type="ChEBI" id="CHEBI:29105"/>
        <note>structural</note>
    </ligand>
</feature>
<dbReference type="Pfam" id="PF00406">
    <property type="entry name" value="ADK"/>
    <property type="match status" value="1"/>
</dbReference>
<comment type="function">
    <text evidence="5">Catalyzes the reversible transfer of the terminal phosphate group between ATP and AMP. Plays an important role in cellular energy homeostasis and in adenine nucleotide metabolism.</text>
</comment>
<dbReference type="FunFam" id="3.40.50.300:FF:000106">
    <property type="entry name" value="Adenylate kinase mitochondrial"/>
    <property type="match status" value="1"/>
</dbReference>
<protein>
    <recommendedName>
        <fullName evidence="5 7">Adenylate kinase</fullName>
        <shortName evidence="5">AK</shortName>
        <ecNumber evidence="5 7">2.7.4.3</ecNumber>
    </recommendedName>
    <alternativeName>
        <fullName evidence="5">ATP-AMP transphosphorylase</fullName>
    </alternativeName>
    <alternativeName>
        <fullName evidence="5">ATP:AMP phosphotransferase</fullName>
    </alternativeName>
    <alternativeName>
        <fullName evidence="5">Adenylate monophosphate kinase</fullName>
    </alternativeName>
</protein>
<dbReference type="PRINTS" id="PR00094">
    <property type="entry name" value="ADENYLTKNASE"/>
</dbReference>
<dbReference type="Proteomes" id="UP000322876">
    <property type="component" value="Unassembled WGS sequence"/>
</dbReference>
<dbReference type="GO" id="GO:0044209">
    <property type="term" value="P:AMP salvage"/>
    <property type="evidence" value="ECO:0007669"/>
    <property type="project" value="UniProtKB-UniRule"/>
</dbReference>
<feature type="binding site" evidence="5">
    <location>
        <position position="132"/>
    </location>
    <ligand>
        <name>Zn(2+)</name>
        <dbReference type="ChEBI" id="CHEBI:29105"/>
        <note>structural</note>
    </ligand>
</feature>
<dbReference type="InterPro" id="IPR027417">
    <property type="entry name" value="P-loop_NTPase"/>
</dbReference>
<keyword evidence="10" id="KW-1185">Reference proteome</keyword>
<feature type="region of interest" description="LID" evidence="5">
    <location>
        <begin position="128"/>
        <end position="165"/>
    </location>
</feature>
<dbReference type="GO" id="GO:0005737">
    <property type="term" value="C:cytoplasm"/>
    <property type="evidence" value="ECO:0007669"/>
    <property type="project" value="UniProtKB-SubCell"/>
</dbReference>
<evidence type="ECO:0000256" key="2">
    <source>
        <dbReference type="ARBA" id="ARBA00022727"/>
    </source>
</evidence>
<dbReference type="Pfam" id="PF05191">
    <property type="entry name" value="ADK_lid"/>
    <property type="match status" value="1"/>
</dbReference>
<feature type="binding site" evidence="5">
    <location>
        <position position="129"/>
    </location>
    <ligand>
        <name>ATP</name>
        <dbReference type="ChEBI" id="CHEBI:30616"/>
    </ligand>
</feature>
<dbReference type="UniPathway" id="UPA00588">
    <property type="reaction ID" value="UER00649"/>
</dbReference>
<dbReference type="NCBIfam" id="NF001379">
    <property type="entry name" value="PRK00279.1-1"/>
    <property type="match status" value="1"/>
</dbReference>
<organism evidence="9 10">
    <name type="scientific">Deferribacter autotrophicus</name>
    <dbReference type="NCBI Taxonomy" id="500465"/>
    <lineage>
        <taxon>Bacteria</taxon>
        <taxon>Pseudomonadati</taxon>
        <taxon>Deferribacterota</taxon>
        <taxon>Deferribacteres</taxon>
        <taxon>Deferribacterales</taxon>
        <taxon>Deferribacteraceae</taxon>
        <taxon>Deferribacter</taxon>
    </lineage>
</organism>
<dbReference type="InterPro" id="IPR006259">
    <property type="entry name" value="Adenyl_kin_sub"/>
</dbReference>
<dbReference type="NCBIfam" id="TIGR01351">
    <property type="entry name" value="adk"/>
    <property type="match status" value="1"/>
</dbReference>
<dbReference type="GO" id="GO:0004017">
    <property type="term" value="F:AMP kinase activity"/>
    <property type="evidence" value="ECO:0007669"/>
    <property type="project" value="UniProtKB-UniRule"/>
</dbReference>
<keyword evidence="3 5" id="KW-0547">Nucleotide-binding</keyword>
<reference evidence="9 10" key="1">
    <citation type="submission" date="2019-06" db="EMBL/GenBank/DDBJ databases">
        <title>Genomic insights into carbon and energy metabolism of Deferribacter autotrophicus revealed new metabolic traits in the phylum Deferribacteres.</title>
        <authorList>
            <person name="Slobodkin A.I."/>
            <person name="Slobodkina G.B."/>
            <person name="Allioux M."/>
            <person name="Alain K."/>
            <person name="Jebbar M."/>
            <person name="Shadrin V."/>
            <person name="Kublanov I.V."/>
            <person name="Toshchakov S.V."/>
            <person name="Bonch-Osmolovskaya E.A."/>
        </authorList>
    </citation>
    <scope>NUCLEOTIDE SEQUENCE [LARGE SCALE GENOMIC DNA]</scope>
    <source>
        <strain evidence="9 10">SL50</strain>
    </source>
</reference>
<dbReference type="NCBIfam" id="NF001380">
    <property type="entry name" value="PRK00279.1-2"/>
    <property type="match status" value="1"/>
</dbReference>
<comment type="subcellular location">
    <subcellularLocation>
        <location evidence="5 7">Cytoplasm</location>
    </subcellularLocation>
</comment>
<dbReference type="InterPro" id="IPR007862">
    <property type="entry name" value="Adenylate_kinase_lid-dom"/>
</dbReference>
<dbReference type="NCBIfam" id="NF011100">
    <property type="entry name" value="PRK14527.1"/>
    <property type="match status" value="1"/>
</dbReference>
<dbReference type="GO" id="GO:0005524">
    <property type="term" value="F:ATP binding"/>
    <property type="evidence" value="ECO:0007669"/>
    <property type="project" value="UniProtKB-UniRule"/>
</dbReference>
<comment type="pathway">
    <text evidence="5">Purine metabolism; AMP biosynthesis via salvage pathway; AMP from ADP: step 1/1.</text>
</comment>
<evidence type="ECO:0000256" key="6">
    <source>
        <dbReference type="RuleBase" id="RU003330"/>
    </source>
</evidence>
<feature type="binding site" evidence="5">
    <location>
        <begin position="11"/>
        <end position="16"/>
    </location>
    <ligand>
        <name>ATP</name>
        <dbReference type="ChEBI" id="CHEBI:30616"/>
    </ligand>
</feature>
<dbReference type="EMBL" id="VFJB01000004">
    <property type="protein sequence ID" value="KAA0258453.1"/>
    <property type="molecule type" value="Genomic_DNA"/>
</dbReference>
<feature type="binding site" evidence="5">
    <location>
        <begin position="86"/>
        <end position="89"/>
    </location>
    <ligand>
        <name>AMP</name>
        <dbReference type="ChEBI" id="CHEBI:456215"/>
    </ligand>
</feature>
<name>A0A5A8F8F4_9BACT</name>
<feature type="binding site" evidence="5">
    <location>
        <position position="173"/>
    </location>
    <ligand>
        <name>AMP</name>
        <dbReference type="ChEBI" id="CHEBI:456215"/>
    </ligand>
</feature>
<keyword evidence="5 7" id="KW-0067">ATP-binding</keyword>
<feature type="binding site" evidence="5">
    <location>
        <begin position="58"/>
        <end position="60"/>
    </location>
    <ligand>
        <name>AMP</name>
        <dbReference type="ChEBI" id="CHEBI:456215"/>
    </ligand>
</feature>
<dbReference type="NCBIfam" id="NF001381">
    <property type="entry name" value="PRK00279.1-3"/>
    <property type="match status" value="1"/>
</dbReference>
<feature type="binding site" evidence="5">
    <location>
        <position position="93"/>
    </location>
    <ligand>
        <name>AMP</name>
        <dbReference type="ChEBI" id="CHEBI:456215"/>
    </ligand>
</feature>
<accession>A0A5A8F8F4</accession>
<dbReference type="PANTHER" id="PTHR23359">
    <property type="entry name" value="NUCLEOTIDE KINASE"/>
    <property type="match status" value="1"/>
</dbReference>
<comment type="caution">
    <text evidence="9">The sequence shown here is derived from an EMBL/GenBank/DDBJ whole genome shotgun (WGS) entry which is preliminary data.</text>
</comment>
<feature type="binding site" evidence="5">
    <location>
        <position position="162"/>
    </location>
    <ligand>
        <name>AMP</name>
        <dbReference type="ChEBI" id="CHEBI:456215"/>
    </ligand>
</feature>
<dbReference type="GO" id="GO:0008270">
    <property type="term" value="F:zinc ion binding"/>
    <property type="evidence" value="ECO:0007669"/>
    <property type="project" value="UniProtKB-UniRule"/>
</dbReference>
<feature type="binding site" evidence="5">
    <location>
        <position position="201"/>
    </location>
    <ligand>
        <name>ATP</name>
        <dbReference type="ChEBI" id="CHEBI:30616"/>
    </ligand>
</feature>
<comment type="similarity">
    <text evidence="5 6">Belongs to the adenylate kinase family.</text>
</comment>
<dbReference type="OrthoDB" id="9805030at2"/>
<proteinExistence type="inferred from homology"/>
<comment type="catalytic activity">
    <reaction evidence="5 7">
        <text>AMP + ATP = 2 ADP</text>
        <dbReference type="Rhea" id="RHEA:12973"/>
        <dbReference type="ChEBI" id="CHEBI:30616"/>
        <dbReference type="ChEBI" id="CHEBI:456215"/>
        <dbReference type="ChEBI" id="CHEBI:456216"/>
        <dbReference type="EC" id="2.7.4.3"/>
    </reaction>
</comment>
<dbReference type="SUPFAM" id="SSF52540">
    <property type="entry name" value="P-loop containing nucleoside triphosphate hydrolases"/>
    <property type="match status" value="1"/>
</dbReference>
<feature type="binding site" evidence="5">
    <location>
        <position position="37"/>
    </location>
    <ligand>
        <name>AMP</name>
        <dbReference type="ChEBI" id="CHEBI:456215"/>
    </ligand>
</feature>
<dbReference type="RefSeq" id="WP_149266009.1">
    <property type="nucleotide sequence ID" value="NZ_VFJB01000004.1"/>
</dbReference>
<dbReference type="PROSITE" id="PS00113">
    <property type="entry name" value="ADENYLATE_KINASE"/>
    <property type="match status" value="1"/>
</dbReference>
<evidence type="ECO:0000256" key="3">
    <source>
        <dbReference type="ARBA" id="ARBA00022741"/>
    </source>
</evidence>
<dbReference type="Gene3D" id="3.40.50.300">
    <property type="entry name" value="P-loop containing nucleotide triphosphate hydrolases"/>
    <property type="match status" value="1"/>
</dbReference>
<comment type="caution">
    <text evidence="5">Lacks conserved residue(s) required for the propagation of feature annotation.</text>
</comment>
<keyword evidence="5" id="KW-0479">Metal-binding</keyword>
<keyword evidence="5" id="KW-0963">Cytoplasm</keyword>
<evidence type="ECO:0000256" key="5">
    <source>
        <dbReference type="HAMAP-Rule" id="MF_00235"/>
    </source>
</evidence>
<evidence type="ECO:0000313" key="9">
    <source>
        <dbReference type="EMBL" id="KAA0258453.1"/>
    </source>
</evidence>
<gene>
    <name evidence="5" type="primary">adk</name>
    <name evidence="9" type="ORF">FHQ18_04650</name>
</gene>
<feature type="region of interest" description="NMP" evidence="5">
    <location>
        <begin position="31"/>
        <end position="60"/>
    </location>
</feature>
<comment type="subunit">
    <text evidence="5 7">Monomer.</text>
</comment>
<feature type="binding site" evidence="5">
    <location>
        <position position="152"/>
    </location>
    <ligand>
        <name>Zn(2+)</name>
        <dbReference type="ChEBI" id="CHEBI:29105"/>
        <note>structural</note>
    </ligand>
</feature>
<keyword evidence="4 5" id="KW-0418">Kinase</keyword>